<feature type="compositionally biased region" description="Low complexity" evidence="1">
    <location>
        <begin position="87"/>
        <end position="110"/>
    </location>
</feature>
<sequence>MRMRERHEGRLLPIGSTDLSDVEKGKKRPYEMNRTRSTHSMITTVDETSNMTGNCVGRSSPKIRKRPPLMKRQTVDDGSFALAMRQGRAGVSGRSARAASASSVSGKRCG</sequence>
<reference evidence="2 3" key="2">
    <citation type="journal article" date="2019" name="G3 (Bethesda)">
        <title>Hybrid Assembly of the Genome of the Entomopathogenic Nematode Steinernema carpocapsae Identifies the X-Chromosome.</title>
        <authorList>
            <person name="Serra L."/>
            <person name="Macchietto M."/>
            <person name="Macias-Munoz A."/>
            <person name="McGill C.J."/>
            <person name="Rodriguez I.M."/>
            <person name="Rodriguez B."/>
            <person name="Murad R."/>
            <person name="Mortazavi A."/>
        </authorList>
    </citation>
    <scope>NUCLEOTIDE SEQUENCE [LARGE SCALE GENOMIC DNA]</scope>
    <source>
        <strain evidence="2 3">ALL</strain>
    </source>
</reference>
<dbReference type="EMBL" id="AZBU02000003">
    <property type="protein sequence ID" value="TKR86964.1"/>
    <property type="molecule type" value="Genomic_DNA"/>
</dbReference>
<dbReference type="Proteomes" id="UP000298663">
    <property type="component" value="Unassembled WGS sequence"/>
</dbReference>
<evidence type="ECO:0000313" key="3">
    <source>
        <dbReference type="Proteomes" id="UP000298663"/>
    </source>
</evidence>
<keyword evidence="3" id="KW-1185">Reference proteome</keyword>
<protein>
    <submittedName>
        <fullName evidence="2">Uncharacterized protein</fullName>
    </submittedName>
</protein>
<comment type="caution">
    <text evidence="2">The sequence shown here is derived from an EMBL/GenBank/DDBJ whole genome shotgun (WGS) entry which is preliminary data.</text>
</comment>
<reference evidence="2 3" key="1">
    <citation type="journal article" date="2015" name="Genome Biol.">
        <title>Comparative genomics of Steinernema reveals deeply conserved gene regulatory networks.</title>
        <authorList>
            <person name="Dillman A.R."/>
            <person name="Macchietto M."/>
            <person name="Porter C.F."/>
            <person name="Rogers A."/>
            <person name="Williams B."/>
            <person name="Antoshechkin I."/>
            <person name="Lee M.M."/>
            <person name="Goodwin Z."/>
            <person name="Lu X."/>
            <person name="Lewis E.E."/>
            <person name="Goodrich-Blair H."/>
            <person name="Stock S.P."/>
            <person name="Adams B.J."/>
            <person name="Sternberg P.W."/>
            <person name="Mortazavi A."/>
        </authorList>
    </citation>
    <scope>NUCLEOTIDE SEQUENCE [LARGE SCALE GENOMIC DNA]</scope>
    <source>
        <strain evidence="2 3">ALL</strain>
    </source>
</reference>
<organism evidence="2 3">
    <name type="scientific">Steinernema carpocapsae</name>
    <name type="common">Entomopathogenic nematode</name>
    <dbReference type="NCBI Taxonomy" id="34508"/>
    <lineage>
        <taxon>Eukaryota</taxon>
        <taxon>Metazoa</taxon>
        <taxon>Ecdysozoa</taxon>
        <taxon>Nematoda</taxon>
        <taxon>Chromadorea</taxon>
        <taxon>Rhabditida</taxon>
        <taxon>Tylenchina</taxon>
        <taxon>Panagrolaimomorpha</taxon>
        <taxon>Strongyloidoidea</taxon>
        <taxon>Steinernematidae</taxon>
        <taxon>Steinernema</taxon>
    </lineage>
</organism>
<accession>A0A4U5NUU7</accession>
<name>A0A4U5NUU7_STECR</name>
<dbReference type="OrthoDB" id="447251at2759"/>
<feature type="compositionally biased region" description="Polar residues" evidence="1">
    <location>
        <begin position="38"/>
        <end position="53"/>
    </location>
</feature>
<feature type="compositionally biased region" description="Basic and acidic residues" evidence="1">
    <location>
        <begin position="21"/>
        <end position="34"/>
    </location>
</feature>
<evidence type="ECO:0000313" key="2">
    <source>
        <dbReference type="EMBL" id="TKR86964.1"/>
    </source>
</evidence>
<feature type="compositionally biased region" description="Basic and acidic residues" evidence="1">
    <location>
        <begin position="1"/>
        <end position="10"/>
    </location>
</feature>
<gene>
    <name evidence="2" type="ORF">L596_011455</name>
</gene>
<evidence type="ECO:0000256" key="1">
    <source>
        <dbReference type="SAM" id="MobiDB-lite"/>
    </source>
</evidence>
<dbReference type="AlphaFoldDB" id="A0A4U5NUU7"/>
<feature type="region of interest" description="Disordered" evidence="1">
    <location>
        <begin position="1"/>
        <end position="71"/>
    </location>
</feature>
<feature type="region of interest" description="Disordered" evidence="1">
    <location>
        <begin position="86"/>
        <end position="110"/>
    </location>
</feature>
<proteinExistence type="predicted"/>